<sequence length="99" mass="11478">MRSFEKITPISCGSRPLTLNVREVSREQGIEGWFPLIIHIQKCLNNERKADSIILRMRDTQQHPISQVLVAEKKESNKGRTRQYFSLLVVDEDVFGGFF</sequence>
<dbReference type="AlphaFoldDB" id="A0A1Y2LI70"/>
<dbReference type="InParanoid" id="A0A1Y2LI70"/>
<evidence type="ECO:0000313" key="2">
    <source>
        <dbReference type="Proteomes" id="UP000193240"/>
    </source>
</evidence>
<dbReference type="Proteomes" id="UP000193240">
    <property type="component" value="Unassembled WGS sequence"/>
</dbReference>
<gene>
    <name evidence="1" type="ORF">B5807_12190</name>
</gene>
<keyword evidence="2" id="KW-1185">Reference proteome</keyword>
<evidence type="ECO:0000313" key="1">
    <source>
        <dbReference type="EMBL" id="OSS43202.1"/>
    </source>
</evidence>
<name>A0A1Y2LI70_EPING</name>
<reference evidence="1 2" key="1">
    <citation type="journal article" date="2017" name="Genome Announc.">
        <title>Genome sequence of the saprophytic ascomycete Epicoccum nigrum ICMP 19927 strain isolated from New Zealand.</title>
        <authorList>
            <person name="Fokin M."/>
            <person name="Fleetwood D."/>
            <person name="Weir B.S."/>
            <person name="Villas-Boas S.G."/>
        </authorList>
    </citation>
    <scope>NUCLEOTIDE SEQUENCE [LARGE SCALE GENOMIC DNA]</scope>
    <source>
        <strain evidence="1 2">ICMP 19927</strain>
    </source>
</reference>
<dbReference type="EMBL" id="KZ107914">
    <property type="protein sequence ID" value="OSS43202.1"/>
    <property type="molecule type" value="Genomic_DNA"/>
</dbReference>
<accession>A0A1Y2LI70</accession>
<protein>
    <submittedName>
        <fullName evidence="1">Uncharacterized protein</fullName>
    </submittedName>
</protein>
<organism evidence="1 2">
    <name type="scientific">Epicoccum nigrum</name>
    <name type="common">Soil fungus</name>
    <name type="synonym">Epicoccum purpurascens</name>
    <dbReference type="NCBI Taxonomy" id="105696"/>
    <lineage>
        <taxon>Eukaryota</taxon>
        <taxon>Fungi</taxon>
        <taxon>Dikarya</taxon>
        <taxon>Ascomycota</taxon>
        <taxon>Pezizomycotina</taxon>
        <taxon>Dothideomycetes</taxon>
        <taxon>Pleosporomycetidae</taxon>
        <taxon>Pleosporales</taxon>
        <taxon>Pleosporineae</taxon>
        <taxon>Didymellaceae</taxon>
        <taxon>Epicoccum</taxon>
    </lineage>
</organism>
<proteinExistence type="predicted"/>